<gene>
    <name evidence="2" type="primary">priA_3</name>
    <name evidence="2" type="ORF">Hypma_001268</name>
</gene>
<proteinExistence type="predicted"/>
<feature type="domain" description="Protein CPL1-like" evidence="1">
    <location>
        <begin position="174"/>
        <end position="242"/>
    </location>
</feature>
<keyword evidence="3" id="KW-1185">Reference proteome</keyword>
<dbReference type="STRING" id="39966.A0A369J627"/>
<dbReference type="Proteomes" id="UP000076154">
    <property type="component" value="Unassembled WGS sequence"/>
</dbReference>
<dbReference type="SMART" id="SM01411">
    <property type="entry name" value="Ephrin_rec_like"/>
    <property type="match status" value="1"/>
</dbReference>
<dbReference type="InterPro" id="IPR048661">
    <property type="entry name" value="CPL1-like"/>
</dbReference>
<organism evidence="2 3">
    <name type="scientific">Hypsizygus marmoreus</name>
    <name type="common">White beech mushroom</name>
    <name type="synonym">Agaricus marmoreus</name>
    <dbReference type="NCBI Taxonomy" id="39966"/>
    <lineage>
        <taxon>Eukaryota</taxon>
        <taxon>Fungi</taxon>
        <taxon>Dikarya</taxon>
        <taxon>Basidiomycota</taxon>
        <taxon>Agaricomycotina</taxon>
        <taxon>Agaricomycetes</taxon>
        <taxon>Agaricomycetidae</taxon>
        <taxon>Agaricales</taxon>
        <taxon>Tricholomatineae</taxon>
        <taxon>Lyophyllaceae</taxon>
        <taxon>Hypsizygus</taxon>
    </lineage>
</organism>
<evidence type="ECO:0000259" key="1">
    <source>
        <dbReference type="Pfam" id="PF21671"/>
    </source>
</evidence>
<dbReference type="Gene3D" id="2.10.50.10">
    <property type="entry name" value="Tumor Necrosis Factor Receptor, subunit A, domain 2"/>
    <property type="match status" value="1"/>
</dbReference>
<evidence type="ECO:0000313" key="3">
    <source>
        <dbReference type="Proteomes" id="UP000076154"/>
    </source>
</evidence>
<protein>
    <submittedName>
        <fullName evidence="2">Protein priA</fullName>
    </submittedName>
</protein>
<comment type="caution">
    <text evidence="2">The sequence shown here is derived from an EMBL/GenBank/DDBJ whole genome shotgun (WGS) entry which is preliminary data.</text>
</comment>
<dbReference type="AlphaFoldDB" id="A0A369J627"/>
<name>A0A369J627_HYPMA</name>
<dbReference type="Pfam" id="PF21671">
    <property type="entry name" value="CPL1-like"/>
    <property type="match status" value="1"/>
</dbReference>
<dbReference type="OrthoDB" id="5061070at2759"/>
<dbReference type="PANTHER" id="PTHR35192:SF2">
    <property type="entry name" value="APPLE DOMAIN-CONTAINING PROTEIN"/>
    <property type="match status" value="1"/>
</dbReference>
<dbReference type="EMBL" id="LUEZ02000110">
    <property type="protein sequence ID" value="RDB17521.1"/>
    <property type="molecule type" value="Genomic_DNA"/>
</dbReference>
<reference evidence="2" key="1">
    <citation type="submission" date="2018-04" db="EMBL/GenBank/DDBJ databases">
        <title>Whole genome sequencing of Hypsizygus marmoreus.</title>
        <authorList>
            <person name="Choi I.-G."/>
            <person name="Min B."/>
            <person name="Kim J.-G."/>
            <person name="Kim S."/>
            <person name="Oh Y.-L."/>
            <person name="Kong W.-S."/>
            <person name="Park H."/>
            <person name="Jeong J."/>
            <person name="Song E.-S."/>
        </authorList>
    </citation>
    <scope>NUCLEOTIDE SEQUENCE [LARGE SCALE GENOMIC DNA]</scope>
    <source>
        <strain evidence="2">51987-8</strain>
    </source>
</reference>
<dbReference type="PANTHER" id="PTHR35192">
    <property type="entry name" value="PROTEIN, PUTATIVE-RELATED"/>
    <property type="match status" value="1"/>
</dbReference>
<dbReference type="InParanoid" id="A0A369J627"/>
<evidence type="ECO:0000313" key="2">
    <source>
        <dbReference type="EMBL" id="RDB17521.1"/>
    </source>
</evidence>
<accession>A0A369J627</accession>
<sequence>MVLTTITLCSAFPSSSSRTAGISPSHHLRRHTKCIPGTYSLHNSGIAPCYECPPGSFSNVSGALNCTPARTGSYVPVSGATTDIPCPPGTYTTRSGSASCVACLPNVKCPRATATAPDSVSRRRSHIYLPNPSSSLAATRILRRPPKCEKPEEKACPVYSGGTGLSSKVKVASYECVNVANDLESCGGCPDPASSLGTDEAHSGGRDCSTILGVDSVRCEGGKCILASCRPGFVLSKDGERCEVASQD</sequence>
<dbReference type="InterPro" id="IPR038955">
    <property type="entry name" value="PriA/CPL1_fungi"/>
</dbReference>